<evidence type="ECO:0000313" key="3">
    <source>
        <dbReference type="Proteomes" id="UP000231333"/>
    </source>
</evidence>
<keyword evidence="1" id="KW-0472">Membrane</keyword>
<evidence type="ECO:0000256" key="1">
    <source>
        <dbReference type="SAM" id="Phobius"/>
    </source>
</evidence>
<evidence type="ECO:0000313" key="2">
    <source>
        <dbReference type="EMBL" id="PIR37905.1"/>
    </source>
</evidence>
<accession>A0A2H0QWC6</accession>
<dbReference type="AlphaFoldDB" id="A0A2H0QWC6"/>
<sequence length="81" mass="9335">MCVALLLLGAIALVPWWVSLILWVPFVMWVDLPYEAILAGFYFDTLYMIPAGITFFPGTILFMFIVIVVFFIKPRIAFFSH</sequence>
<comment type="caution">
    <text evidence="2">The sequence shown here is derived from an EMBL/GenBank/DDBJ whole genome shotgun (WGS) entry which is preliminary data.</text>
</comment>
<reference evidence="2 3" key="1">
    <citation type="submission" date="2017-09" db="EMBL/GenBank/DDBJ databases">
        <title>Depth-based differentiation of microbial function through sediment-hosted aquifers and enrichment of novel symbionts in the deep terrestrial subsurface.</title>
        <authorList>
            <person name="Probst A.J."/>
            <person name="Ladd B."/>
            <person name="Jarett J.K."/>
            <person name="Geller-Mcgrath D.E."/>
            <person name="Sieber C.M."/>
            <person name="Emerson J.B."/>
            <person name="Anantharaman K."/>
            <person name="Thomas B.C."/>
            <person name="Malmstrom R."/>
            <person name="Stieglmeier M."/>
            <person name="Klingl A."/>
            <person name="Woyke T."/>
            <person name="Ryan C.M."/>
            <person name="Banfield J.F."/>
        </authorList>
    </citation>
    <scope>NUCLEOTIDE SEQUENCE [LARGE SCALE GENOMIC DNA]</scope>
    <source>
        <strain evidence="2">CG10_big_fil_rev_8_21_14_0_10_42_12</strain>
    </source>
</reference>
<organism evidence="2 3">
    <name type="scientific">Candidatus Zambryskibacteria bacterium CG10_big_fil_rev_8_21_14_0_10_42_12</name>
    <dbReference type="NCBI Taxonomy" id="1975115"/>
    <lineage>
        <taxon>Bacteria</taxon>
        <taxon>Candidatus Zambryskiibacteriota</taxon>
    </lineage>
</organism>
<keyword evidence="1" id="KW-0812">Transmembrane</keyword>
<name>A0A2H0QWC6_9BACT</name>
<proteinExistence type="predicted"/>
<protein>
    <submittedName>
        <fullName evidence="2">Uncharacterized protein</fullName>
    </submittedName>
</protein>
<dbReference type="EMBL" id="PCXL01000013">
    <property type="protein sequence ID" value="PIR37905.1"/>
    <property type="molecule type" value="Genomic_DNA"/>
</dbReference>
<feature type="transmembrane region" description="Helical" evidence="1">
    <location>
        <begin position="45"/>
        <end position="72"/>
    </location>
</feature>
<keyword evidence="1" id="KW-1133">Transmembrane helix</keyword>
<dbReference type="Proteomes" id="UP000231333">
    <property type="component" value="Unassembled WGS sequence"/>
</dbReference>
<gene>
    <name evidence="2" type="ORF">COV34_02340</name>
</gene>